<dbReference type="AlphaFoldDB" id="A0A9D7SW66"/>
<reference evidence="3 4" key="1">
    <citation type="submission" date="2020-10" db="EMBL/GenBank/DDBJ databases">
        <title>Connecting structure to function with the recovery of over 1000 high-quality activated sludge metagenome-assembled genomes encoding full-length rRNA genes using long-read sequencing.</title>
        <authorList>
            <person name="Singleton C.M."/>
            <person name="Petriglieri F."/>
            <person name="Kristensen J.M."/>
            <person name="Kirkegaard R.H."/>
            <person name="Michaelsen T.Y."/>
            <person name="Andersen M.H."/>
            <person name="Karst S.M."/>
            <person name="Dueholm M.S."/>
            <person name="Nielsen P.H."/>
            <person name="Albertsen M."/>
        </authorList>
    </citation>
    <scope>NUCLEOTIDE SEQUENCE [LARGE SCALE GENOMIC DNA]</scope>
    <source>
        <strain evidence="3">Ribe_18-Q3-R11-54_MAXAC.273</strain>
    </source>
</reference>
<feature type="signal peptide" evidence="1">
    <location>
        <begin position="1"/>
        <end position="19"/>
    </location>
</feature>
<accession>A0A9D7SW66</accession>
<name>A0A9D7SW66_9BACT</name>
<protein>
    <submittedName>
        <fullName evidence="3">DUF255 domain-containing protein</fullName>
    </submittedName>
</protein>
<proteinExistence type="predicted"/>
<dbReference type="Gene3D" id="3.40.30.10">
    <property type="entry name" value="Glutaredoxin"/>
    <property type="match status" value="1"/>
</dbReference>
<organism evidence="3 4">
    <name type="scientific">Candidatus Opimibacter skivensis</name>
    <dbReference type="NCBI Taxonomy" id="2982028"/>
    <lineage>
        <taxon>Bacteria</taxon>
        <taxon>Pseudomonadati</taxon>
        <taxon>Bacteroidota</taxon>
        <taxon>Saprospiria</taxon>
        <taxon>Saprospirales</taxon>
        <taxon>Saprospiraceae</taxon>
        <taxon>Candidatus Opimibacter</taxon>
    </lineage>
</organism>
<evidence type="ECO:0000259" key="2">
    <source>
        <dbReference type="Pfam" id="PF13098"/>
    </source>
</evidence>
<sequence>MKNLFLFTITLLCSFQLFASDSTIVFRNLPYGEIVRTAQEEKKLIFLYFHFKGCGACVTMEKTAFKDPNVADFMNQHFVNMTINTMEGEGIETNKIFNVRMHPTFMILDEKENILHKWVGVYTPEEFISQAKNALNGTSRYADYVKQYKKGNRDPDFLYQYTYLMRDAYELPPSVIEEYINTQKGDALSAEKNIKYIYEFAMHDFDIAIPFNSEAYRFMLEHRDLFASYFDKDQVDSRLVWIADHMAEVAIDALNDTLYEQALAVIKQFPIGKMYEFHEMDGRPTGIIMEKNLPLSLQMAYERKQGNMAEYRKTSKQYLEQIWDDPDALNERAWSIYLQDDDPELLKSAISSVKRSLKLKSEYANTDTYAALLYKTGDFKEAYKQAIKAIELAKKEGADSTDTSTLLEKINEQLKNK</sequence>
<evidence type="ECO:0000313" key="3">
    <source>
        <dbReference type="EMBL" id="MBK9983017.1"/>
    </source>
</evidence>
<dbReference type="InterPro" id="IPR036249">
    <property type="entry name" value="Thioredoxin-like_sf"/>
</dbReference>
<feature type="domain" description="Thioredoxin-like fold" evidence="2">
    <location>
        <begin position="38"/>
        <end position="128"/>
    </location>
</feature>
<keyword evidence="1" id="KW-0732">Signal</keyword>
<dbReference type="InterPro" id="IPR012336">
    <property type="entry name" value="Thioredoxin-like_fold"/>
</dbReference>
<dbReference type="EMBL" id="JADKGY010000008">
    <property type="protein sequence ID" value="MBK9983017.1"/>
    <property type="molecule type" value="Genomic_DNA"/>
</dbReference>
<dbReference type="Proteomes" id="UP000808337">
    <property type="component" value="Unassembled WGS sequence"/>
</dbReference>
<evidence type="ECO:0000256" key="1">
    <source>
        <dbReference type="SAM" id="SignalP"/>
    </source>
</evidence>
<dbReference type="Pfam" id="PF13098">
    <property type="entry name" value="Thioredoxin_2"/>
    <property type="match status" value="1"/>
</dbReference>
<dbReference type="Gene3D" id="1.25.40.10">
    <property type="entry name" value="Tetratricopeptide repeat domain"/>
    <property type="match status" value="1"/>
</dbReference>
<dbReference type="InterPro" id="IPR011990">
    <property type="entry name" value="TPR-like_helical_dom_sf"/>
</dbReference>
<gene>
    <name evidence="3" type="ORF">IPP15_11440</name>
</gene>
<evidence type="ECO:0000313" key="4">
    <source>
        <dbReference type="Proteomes" id="UP000808337"/>
    </source>
</evidence>
<dbReference type="SUPFAM" id="SSF52833">
    <property type="entry name" value="Thioredoxin-like"/>
    <property type="match status" value="1"/>
</dbReference>
<feature type="chain" id="PRO_5039579538" evidence="1">
    <location>
        <begin position="20"/>
        <end position="417"/>
    </location>
</feature>
<comment type="caution">
    <text evidence="3">The sequence shown here is derived from an EMBL/GenBank/DDBJ whole genome shotgun (WGS) entry which is preliminary data.</text>
</comment>